<keyword evidence="2" id="KW-1185">Reference proteome</keyword>
<evidence type="ECO:0000313" key="2">
    <source>
        <dbReference type="Proteomes" id="UP000194761"/>
    </source>
</evidence>
<dbReference type="Proteomes" id="UP000194761">
    <property type="component" value="Unassembled WGS sequence"/>
</dbReference>
<dbReference type="EMBL" id="NGFP01000014">
    <property type="protein sequence ID" value="OUC98902.1"/>
    <property type="molecule type" value="Genomic_DNA"/>
</dbReference>
<dbReference type="AlphaFoldDB" id="A0A243RUN9"/>
<gene>
    <name evidence="1" type="ORF">CA984_05145</name>
</gene>
<accession>A0A243RUN9</accession>
<proteinExistence type="predicted"/>
<protein>
    <submittedName>
        <fullName evidence="1">Uncharacterized protein</fullName>
    </submittedName>
</protein>
<reference evidence="1 2" key="1">
    <citation type="submission" date="2017-05" db="EMBL/GenBank/DDBJ databases">
        <title>Biotechnological potential of actinobacteria isolated from South African environments.</title>
        <authorList>
            <person name="Le Roes-Hill M."/>
            <person name="Prins A."/>
            <person name="Durrell K.A."/>
        </authorList>
    </citation>
    <scope>NUCLEOTIDE SEQUENCE [LARGE SCALE GENOMIC DNA]</scope>
    <source>
        <strain evidence="1">M26</strain>
    </source>
</reference>
<comment type="caution">
    <text evidence="1">The sequence shown here is derived from an EMBL/GenBank/DDBJ whole genome shotgun (WGS) entry which is preliminary data.</text>
</comment>
<evidence type="ECO:0000313" key="1">
    <source>
        <dbReference type="EMBL" id="OUC98902.1"/>
    </source>
</evidence>
<name>A0A243RUN9_9ACTN</name>
<dbReference type="RefSeq" id="WP_086568721.1">
    <property type="nucleotide sequence ID" value="NZ_NGFP01000014.1"/>
</dbReference>
<sequence>MTTARERQRAYQQDLLTALEIELRPHETTTVLIVDGGGQPCLEVVDRHFRTRRVYVQMAFHWFYWGDQHDERTSSLHLLKAAERIAAAAREGWREGEQGVLSVNVGKIADAYRG</sequence>
<organism evidence="1 2">
    <name type="scientific">Streptosporangium minutum</name>
    <dbReference type="NCBI Taxonomy" id="569862"/>
    <lineage>
        <taxon>Bacteria</taxon>
        <taxon>Bacillati</taxon>
        <taxon>Actinomycetota</taxon>
        <taxon>Actinomycetes</taxon>
        <taxon>Streptosporangiales</taxon>
        <taxon>Streptosporangiaceae</taxon>
        <taxon>Streptosporangium</taxon>
    </lineage>
</organism>